<dbReference type="EMBL" id="JASITI010000021">
    <property type="protein sequence ID" value="MDK9497635.1"/>
    <property type="molecule type" value="Genomic_DNA"/>
</dbReference>
<keyword evidence="3" id="KW-1185">Reference proteome</keyword>
<proteinExistence type="predicted"/>
<evidence type="ECO:0000313" key="2">
    <source>
        <dbReference type="EMBL" id="MDK9497635.1"/>
    </source>
</evidence>
<dbReference type="Proteomes" id="UP001223390">
    <property type="component" value="Unassembled WGS sequence"/>
</dbReference>
<organism evidence="2 3">
    <name type="scientific">Streptomyces katrae</name>
    <dbReference type="NCBI Taxonomy" id="68223"/>
    <lineage>
        <taxon>Bacteria</taxon>
        <taxon>Bacillati</taxon>
        <taxon>Actinomycetota</taxon>
        <taxon>Actinomycetes</taxon>
        <taxon>Kitasatosporales</taxon>
        <taxon>Streptomycetaceae</taxon>
        <taxon>Streptomyces</taxon>
    </lineage>
</organism>
<keyword evidence="1" id="KW-0472">Membrane</keyword>
<feature type="transmembrane region" description="Helical" evidence="1">
    <location>
        <begin position="495"/>
        <end position="515"/>
    </location>
</feature>
<sequence length="610" mass="65365">MTAAPYRRAPDVPSWPHCSGSLPGGAECRGRRVEPYALCLAHLPDAERAAHLAALRPGADLDHRGTRFTAELLGELLTALTDPTAHRPHIGQARFEEAVFHGAAVRFDLVRIDGDALFDGAEIAGDISFDQAEIGSRALFRQVRSGGDAGFDRMKVRRRAVFEGAEVGGDASFDRMRVDGRAVFDGMRVGRDAGFTGLQVGGHLSLDQVAIGGDGRFDRAKVGLSATFRGLTAGGRVSFPGAAFEGAAVVGPLVCAGEVTLSEAVFGAAMTMEAAAAAVRCRRTRWASTAALRLRYAAVDLTDAVVECPLSITARSRPFAVDGREPAEAGLSGAGVRITSLRGVDAAHLVLSGVDLTECLLAGTVHLDQLRLEGKYTFAAAPAGLRRRGIRPARWTPRRTLAEEHHWRAARGRAAADGWTPAPAGEEVQEPAALAPVYRQLRKAFEDGKHEPGAADFYYGEMEMRRHADDIPRAERSLLTAYWALSGYGQRASRALGWLLAAMTVTVLAMMLWGLPRNDPKPRTTGTVAGRSITMTTDVPAPANPDGPYRGRLTTDRFEKSLRVVVNSVVFRSSGQNLTTAGTYTEMASRLTEPALLGLAVLAVRSRLKR</sequence>
<comment type="caution">
    <text evidence="2">The sequence shown here is derived from an EMBL/GenBank/DDBJ whole genome shotgun (WGS) entry which is preliminary data.</text>
</comment>
<name>A0ABT7GVH0_9ACTN</name>
<keyword evidence="1" id="KW-0812">Transmembrane</keyword>
<accession>A0ABT7GVH0</accession>
<dbReference type="RefSeq" id="WP_285343374.1">
    <property type="nucleotide sequence ID" value="NZ_JASITI010000021.1"/>
</dbReference>
<evidence type="ECO:0000313" key="3">
    <source>
        <dbReference type="Proteomes" id="UP001223390"/>
    </source>
</evidence>
<reference evidence="2 3" key="1">
    <citation type="submission" date="2023-05" db="EMBL/GenBank/DDBJ databases">
        <title>Sequencing and Assembly of Streptomyces sp. NP73.</title>
        <authorList>
            <person name="Konwar A.N."/>
            <person name="Saikia K."/>
            <person name="Thakur D."/>
        </authorList>
    </citation>
    <scope>NUCLEOTIDE SEQUENCE [LARGE SCALE GENOMIC DNA]</scope>
    <source>
        <strain evidence="2 3">NP73</strain>
    </source>
</reference>
<evidence type="ECO:0000256" key="1">
    <source>
        <dbReference type="SAM" id="Phobius"/>
    </source>
</evidence>
<protein>
    <submittedName>
        <fullName evidence="2">Pentapeptide repeat-containing protein</fullName>
    </submittedName>
</protein>
<gene>
    <name evidence="2" type="ORF">QEZ40_002577</name>
</gene>
<keyword evidence="1" id="KW-1133">Transmembrane helix</keyword>